<sequence>MSRILPSPFLSLTVLAVWLLLVGELSAGQLLLGALVAIVLPWVAQRLRQTRARMRSPLTMLKLAGVVLWDIVVSNIQVARVILGPESAIRPGFVWIPLDIRNPHGIATLAGIITMTPGTVSADLSPDRSHLLVHFLNLDDPQAQIDQIKQRYEAPLREIFR</sequence>
<dbReference type="InterPro" id="IPR002758">
    <property type="entry name" value="Cation_antiport_E"/>
</dbReference>
<organism evidence="8 9">
    <name type="scientific">Rehaibacterium terrae</name>
    <dbReference type="NCBI Taxonomy" id="1341696"/>
    <lineage>
        <taxon>Bacteria</taxon>
        <taxon>Pseudomonadati</taxon>
        <taxon>Pseudomonadota</taxon>
        <taxon>Gammaproteobacteria</taxon>
        <taxon>Lysobacterales</taxon>
        <taxon>Lysobacteraceae</taxon>
        <taxon>Rehaibacterium</taxon>
    </lineage>
</organism>
<comment type="subcellular location">
    <subcellularLocation>
        <location evidence="1">Cell membrane</location>
        <topology evidence="1">Multi-pass membrane protein</topology>
    </subcellularLocation>
</comment>
<reference evidence="8 9" key="1">
    <citation type="submission" date="2020-08" db="EMBL/GenBank/DDBJ databases">
        <title>Genomic Encyclopedia of Type Strains, Phase IV (KMG-IV): sequencing the most valuable type-strain genomes for metagenomic binning, comparative biology and taxonomic classification.</title>
        <authorList>
            <person name="Goeker M."/>
        </authorList>
    </citation>
    <scope>NUCLEOTIDE SEQUENCE [LARGE SCALE GENOMIC DNA]</scope>
    <source>
        <strain evidence="8 9">DSM 25897</strain>
    </source>
</reference>
<dbReference type="EMBL" id="JACHHX010000002">
    <property type="protein sequence ID" value="MBB5014410.1"/>
    <property type="molecule type" value="Genomic_DNA"/>
</dbReference>
<keyword evidence="4 7" id="KW-0812">Transmembrane</keyword>
<gene>
    <name evidence="8" type="ORF">HNQ58_000284</name>
</gene>
<dbReference type="AlphaFoldDB" id="A0A7W7V713"/>
<keyword evidence="6 7" id="KW-0472">Membrane</keyword>
<evidence type="ECO:0000313" key="8">
    <source>
        <dbReference type="EMBL" id="MBB5014410.1"/>
    </source>
</evidence>
<evidence type="ECO:0000256" key="7">
    <source>
        <dbReference type="SAM" id="Phobius"/>
    </source>
</evidence>
<evidence type="ECO:0000313" key="9">
    <source>
        <dbReference type="Proteomes" id="UP000519004"/>
    </source>
</evidence>
<dbReference type="PANTHER" id="PTHR34584:SF1">
    <property type="entry name" value="NA(+)_H(+) ANTIPORTER SUBUNIT E1"/>
    <property type="match status" value="1"/>
</dbReference>
<dbReference type="Proteomes" id="UP000519004">
    <property type="component" value="Unassembled WGS sequence"/>
</dbReference>
<evidence type="ECO:0000256" key="2">
    <source>
        <dbReference type="ARBA" id="ARBA00006228"/>
    </source>
</evidence>
<name>A0A7W7V713_9GAMM</name>
<keyword evidence="5 7" id="KW-1133">Transmembrane helix</keyword>
<dbReference type="NCBIfam" id="NF006518">
    <property type="entry name" value="PRK08965.1-2"/>
    <property type="match status" value="1"/>
</dbReference>
<dbReference type="Pfam" id="PF01899">
    <property type="entry name" value="MNHE"/>
    <property type="match status" value="1"/>
</dbReference>
<dbReference type="PIRSF" id="PIRSF019239">
    <property type="entry name" value="MrpE"/>
    <property type="match status" value="1"/>
</dbReference>
<evidence type="ECO:0000256" key="4">
    <source>
        <dbReference type="ARBA" id="ARBA00022692"/>
    </source>
</evidence>
<protein>
    <submittedName>
        <fullName evidence="8">Multicomponent K+:H+ antiporter subunit E</fullName>
    </submittedName>
</protein>
<evidence type="ECO:0000256" key="3">
    <source>
        <dbReference type="ARBA" id="ARBA00022475"/>
    </source>
</evidence>
<evidence type="ECO:0000256" key="5">
    <source>
        <dbReference type="ARBA" id="ARBA00022989"/>
    </source>
</evidence>
<comment type="caution">
    <text evidence="8">The sequence shown here is derived from an EMBL/GenBank/DDBJ whole genome shotgun (WGS) entry which is preliminary data.</text>
</comment>
<accession>A0A7W7V713</accession>
<feature type="transmembrane region" description="Helical" evidence="7">
    <location>
        <begin position="26"/>
        <end position="44"/>
    </location>
</feature>
<comment type="similarity">
    <text evidence="2">Belongs to the CPA3 antiporters (TC 2.A.63) subunit E family.</text>
</comment>
<dbReference type="NCBIfam" id="NF006520">
    <property type="entry name" value="PRK08965.1-4"/>
    <property type="match status" value="1"/>
</dbReference>
<evidence type="ECO:0000256" key="6">
    <source>
        <dbReference type="ARBA" id="ARBA00023136"/>
    </source>
</evidence>
<keyword evidence="9" id="KW-1185">Reference proteome</keyword>
<evidence type="ECO:0000256" key="1">
    <source>
        <dbReference type="ARBA" id="ARBA00004651"/>
    </source>
</evidence>
<proteinExistence type="inferred from homology"/>
<dbReference type="GO" id="GO:0008324">
    <property type="term" value="F:monoatomic cation transmembrane transporter activity"/>
    <property type="evidence" value="ECO:0007669"/>
    <property type="project" value="InterPro"/>
</dbReference>
<dbReference type="RefSeq" id="WP_183947005.1">
    <property type="nucleotide sequence ID" value="NZ_JACHHX010000002.1"/>
</dbReference>
<dbReference type="GO" id="GO:0005886">
    <property type="term" value="C:plasma membrane"/>
    <property type="evidence" value="ECO:0007669"/>
    <property type="project" value="UniProtKB-SubCell"/>
</dbReference>
<keyword evidence="3" id="KW-1003">Cell membrane</keyword>
<dbReference type="PANTHER" id="PTHR34584">
    <property type="entry name" value="NA(+)/H(+) ANTIPORTER SUBUNIT E1"/>
    <property type="match status" value="1"/>
</dbReference>